<organism evidence="2 3">
    <name type="scientific">Glomerella acutata</name>
    <name type="common">Colletotrichum acutatum</name>
    <dbReference type="NCBI Taxonomy" id="27357"/>
    <lineage>
        <taxon>Eukaryota</taxon>
        <taxon>Fungi</taxon>
        <taxon>Dikarya</taxon>
        <taxon>Ascomycota</taxon>
        <taxon>Pezizomycotina</taxon>
        <taxon>Sordariomycetes</taxon>
        <taxon>Hypocreomycetidae</taxon>
        <taxon>Glomerellales</taxon>
        <taxon>Glomerellaceae</taxon>
        <taxon>Colletotrichum</taxon>
        <taxon>Colletotrichum acutatum species complex</taxon>
    </lineage>
</organism>
<dbReference type="GeneID" id="85386473"/>
<keyword evidence="3" id="KW-1185">Reference proteome</keyword>
<reference evidence="2" key="1">
    <citation type="submission" date="2021-12" db="EMBL/GenBank/DDBJ databases">
        <title>Comparative genomics, transcriptomics and evolutionary studies reveal genomic signatures of adaptation to plant cell wall in hemibiotrophic fungi.</title>
        <authorList>
            <consortium name="DOE Joint Genome Institute"/>
            <person name="Baroncelli R."/>
            <person name="Diaz J.F."/>
            <person name="Benocci T."/>
            <person name="Peng M."/>
            <person name="Battaglia E."/>
            <person name="Haridas S."/>
            <person name="Andreopoulos W."/>
            <person name="Labutti K."/>
            <person name="Pangilinan J."/>
            <person name="Floch G.L."/>
            <person name="Makela M.R."/>
            <person name="Henrissat B."/>
            <person name="Grigoriev I.V."/>
            <person name="Crouch J.A."/>
            <person name="De Vries R.P."/>
            <person name="Sukno S.A."/>
            <person name="Thon M.R."/>
        </authorList>
    </citation>
    <scope>NUCLEOTIDE SEQUENCE</scope>
    <source>
        <strain evidence="2">CBS 112980</strain>
    </source>
</reference>
<comment type="caution">
    <text evidence="2">The sequence shown here is derived from an EMBL/GenBank/DDBJ whole genome shotgun (WGS) entry which is preliminary data.</text>
</comment>
<feature type="region of interest" description="Disordered" evidence="1">
    <location>
        <begin position="213"/>
        <end position="236"/>
    </location>
</feature>
<evidence type="ECO:0000313" key="2">
    <source>
        <dbReference type="EMBL" id="KAK1724196.1"/>
    </source>
</evidence>
<evidence type="ECO:0000256" key="1">
    <source>
        <dbReference type="SAM" id="MobiDB-lite"/>
    </source>
</evidence>
<evidence type="ECO:0000313" key="3">
    <source>
        <dbReference type="Proteomes" id="UP001244207"/>
    </source>
</evidence>
<dbReference type="Proteomes" id="UP001244207">
    <property type="component" value="Unassembled WGS sequence"/>
</dbReference>
<dbReference type="RefSeq" id="XP_060364251.1">
    <property type="nucleotide sequence ID" value="XM_060502574.1"/>
</dbReference>
<dbReference type="EMBL" id="JAHMHS010000055">
    <property type="protein sequence ID" value="KAK1724196.1"/>
    <property type="molecule type" value="Genomic_DNA"/>
</dbReference>
<name>A0AAD8UMT4_GLOAC</name>
<dbReference type="AlphaFoldDB" id="A0AAD8UMT4"/>
<proteinExistence type="predicted"/>
<accession>A0AAD8UMT4</accession>
<protein>
    <submittedName>
        <fullName evidence="2">Uncharacterized protein</fullName>
    </submittedName>
</protein>
<gene>
    <name evidence="2" type="ORF">BDZ83DRAFT_360349</name>
</gene>
<sequence>MQAICFSQLGRKRCEKLDGPKILRLSSRVVKGLWCRLTPSFWRGSQKRSYSHSWSISTECNLTLTTSTSISTGHLTEPISKASIQGGDGTSPLSYLQSDRAAEDRDRVEAGGLSRKASKARFLLHGHDYAAATSRHFLTHRDSRGISSTSRNIGPYWPMLLTFLFLTGLVARKPTLSAVGSHMSYVAPRRGPSARRALWMKVESSCRMRMCRPGRGSKRAFSTMPQDRNAGYGTRQRMGGVAPVTFPISATADSMSLEGLMIRLKMCSGRGQQGV</sequence>